<protein>
    <submittedName>
        <fullName evidence="2">Uncharacterized protein</fullName>
    </submittedName>
</protein>
<evidence type="ECO:0000313" key="2">
    <source>
        <dbReference type="EMBL" id="KAL1488329.1"/>
    </source>
</evidence>
<comment type="caution">
    <text evidence="2">The sequence shown here is derived from an EMBL/GenBank/DDBJ whole genome shotgun (WGS) entry which is preliminary data.</text>
</comment>
<feature type="compositionally biased region" description="Basic and acidic residues" evidence="1">
    <location>
        <begin position="61"/>
        <end position="79"/>
    </location>
</feature>
<reference evidence="2 3" key="1">
    <citation type="submission" date="2024-05" db="EMBL/GenBank/DDBJ databases">
        <title>Genetic variation in Jamaican populations of the coffee berry borer (Hypothenemus hampei).</title>
        <authorList>
            <person name="Errbii M."/>
            <person name="Myrie A."/>
        </authorList>
    </citation>
    <scope>NUCLEOTIDE SEQUENCE [LARGE SCALE GENOMIC DNA]</scope>
    <source>
        <strain evidence="2">JA-Hopewell-2020-01-JO</strain>
        <tissue evidence="2">Whole body</tissue>
    </source>
</reference>
<feature type="compositionally biased region" description="Polar residues" evidence="1">
    <location>
        <begin position="48"/>
        <end position="59"/>
    </location>
</feature>
<evidence type="ECO:0000256" key="1">
    <source>
        <dbReference type="SAM" id="MobiDB-lite"/>
    </source>
</evidence>
<dbReference type="EMBL" id="JBDJPC010000014">
    <property type="protein sequence ID" value="KAL1488329.1"/>
    <property type="molecule type" value="Genomic_DNA"/>
</dbReference>
<gene>
    <name evidence="2" type="ORF">ABEB36_014806</name>
</gene>
<feature type="compositionally biased region" description="Basic residues" evidence="1">
    <location>
        <begin position="1"/>
        <end position="19"/>
    </location>
</feature>
<feature type="region of interest" description="Disordered" evidence="1">
    <location>
        <begin position="314"/>
        <end position="364"/>
    </location>
</feature>
<sequence length="364" mass="40846">MGKTKRRSPSRERLHKRSRKDLERKIKELQSELISRRSRSPHSRGKSRTVSQGSSARQQQHVHDQHRNSDRPSQKEKIKSPPKPAPGRRQDESSLPQGPPRTSPTSSDELILNDSDIESASEEASSENNPEETGESLPLSELQTNNDHLDQEVLGLLGENKPMIPPFKLHPMVHQRWELILANGLEKENKQELVDKFSFPEGLLLAPPMVNSEIVSAVTPMALKNDKFYQHRQHLLGKAASGLARALNITLSQDFDITKKGDLVRLLNESAPHLNPIVMDLSGKTPVTENLFGPNLGERIKAAKALHQATMQVKASESGKAKHTVSPSTLNWRRPIRSKGDQGIRKGLPQKRRQGRQPSQRTRL</sequence>
<dbReference type="AlphaFoldDB" id="A0ABD1E3N9"/>
<keyword evidence="3" id="KW-1185">Reference proteome</keyword>
<feature type="compositionally biased region" description="Basic and acidic residues" evidence="1">
    <location>
        <begin position="20"/>
        <end position="30"/>
    </location>
</feature>
<feature type="compositionally biased region" description="Acidic residues" evidence="1">
    <location>
        <begin position="115"/>
        <end position="134"/>
    </location>
</feature>
<evidence type="ECO:0000313" key="3">
    <source>
        <dbReference type="Proteomes" id="UP001566132"/>
    </source>
</evidence>
<organism evidence="2 3">
    <name type="scientific">Hypothenemus hampei</name>
    <name type="common">Coffee berry borer</name>
    <dbReference type="NCBI Taxonomy" id="57062"/>
    <lineage>
        <taxon>Eukaryota</taxon>
        <taxon>Metazoa</taxon>
        <taxon>Ecdysozoa</taxon>
        <taxon>Arthropoda</taxon>
        <taxon>Hexapoda</taxon>
        <taxon>Insecta</taxon>
        <taxon>Pterygota</taxon>
        <taxon>Neoptera</taxon>
        <taxon>Endopterygota</taxon>
        <taxon>Coleoptera</taxon>
        <taxon>Polyphaga</taxon>
        <taxon>Cucujiformia</taxon>
        <taxon>Curculionidae</taxon>
        <taxon>Scolytinae</taxon>
        <taxon>Hypothenemus</taxon>
    </lineage>
</organism>
<dbReference type="Proteomes" id="UP001566132">
    <property type="component" value="Unassembled WGS sequence"/>
</dbReference>
<feature type="compositionally biased region" description="Basic residues" evidence="1">
    <location>
        <begin position="36"/>
        <end position="47"/>
    </location>
</feature>
<accession>A0ABD1E3N9</accession>
<proteinExistence type="predicted"/>
<name>A0ABD1E3N9_HYPHA</name>
<feature type="region of interest" description="Disordered" evidence="1">
    <location>
        <begin position="1"/>
        <end position="142"/>
    </location>
</feature>